<dbReference type="InterPro" id="IPR006016">
    <property type="entry name" value="UspA"/>
</dbReference>
<dbReference type="PRINTS" id="PR01438">
    <property type="entry name" value="UNVRSLSTRESS"/>
</dbReference>
<dbReference type="Gene3D" id="3.40.50.620">
    <property type="entry name" value="HUPs"/>
    <property type="match status" value="1"/>
</dbReference>
<protein>
    <recommendedName>
        <fullName evidence="1">UspA domain-containing protein</fullName>
    </recommendedName>
</protein>
<dbReference type="CDD" id="cd23659">
    <property type="entry name" value="USP_At3g01520-like"/>
    <property type="match status" value="1"/>
</dbReference>
<evidence type="ECO:0000313" key="2">
    <source>
        <dbReference type="EMBL" id="CAI9785579.1"/>
    </source>
</evidence>
<dbReference type="EMBL" id="OU503057">
    <property type="protein sequence ID" value="CAI9785579.1"/>
    <property type="molecule type" value="Genomic_DNA"/>
</dbReference>
<dbReference type="PANTHER" id="PTHR31964">
    <property type="entry name" value="ADENINE NUCLEOTIDE ALPHA HYDROLASES-LIKE SUPERFAMILY PROTEIN"/>
    <property type="match status" value="1"/>
</dbReference>
<sequence>MEENNMEGRKIVVAVDESEESMYALSWCLGNLLSQNHKPTSTLILLYIKPPLDATGYLFAGDVIATMEKHNSDLTNSVMRRAEAVYKNFNTTVAVEKKVGSGDAKDAICMAVEKLGADILVMGSHDYGFFKRALLGSVSEYCAKHVKCPLVVVKRPKTAKTHRPQSMEGLLCQGRCRPTWSMPTVRSL</sequence>
<name>A0AAD2AC67_9LAMI</name>
<dbReference type="Pfam" id="PF00582">
    <property type="entry name" value="Usp"/>
    <property type="match status" value="1"/>
</dbReference>
<dbReference type="InterPro" id="IPR014729">
    <property type="entry name" value="Rossmann-like_a/b/a_fold"/>
</dbReference>
<reference evidence="2" key="1">
    <citation type="submission" date="2023-05" db="EMBL/GenBank/DDBJ databases">
        <authorList>
            <person name="Huff M."/>
        </authorList>
    </citation>
    <scope>NUCLEOTIDE SEQUENCE</scope>
</reference>
<accession>A0AAD2AC67</accession>
<feature type="domain" description="UspA" evidence="1">
    <location>
        <begin position="9"/>
        <end position="154"/>
    </location>
</feature>
<dbReference type="PANTHER" id="PTHR31964:SF126">
    <property type="entry name" value="ADENINE NUCLEOTIDE ALPHA HYDROLASES-LIKE SUPERFAMILY PROTEIN"/>
    <property type="match status" value="1"/>
</dbReference>
<dbReference type="InterPro" id="IPR006015">
    <property type="entry name" value="Universal_stress_UspA"/>
</dbReference>
<dbReference type="Proteomes" id="UP000834106">
    <property type="component" value="Chromosome 22"/>
</dbReference>
<gene>
    <name evidence="2" type="ORF">FPE_LOCUS33009</name>
</gene>
<dbReference type="AlphaFoldDB" id="A0AAD2AC67"/>
<organism evidence="2 3">
    <name type="scientific">Fraxinus pennsylvanica</name>
    <dbReference type="NCBI Taxonomy" id="56036"/>
    <lineage>
        <taxon>Eukaryota</taxon>
        <taxon>Viridiplantae</taxon>
        <taxon>Streptophyta</taxon>
        <taxon>Embryophyta</taxon>
        <taxon>Tracheophyta</taxon>
        <taxon>Spermatophyta</taxon>
        <taxon>Magnoliopsida</taxon>
        <taxon>eudicotyledons</taxon>
        <taxon>Gunneridae</taxon>
        <taxon>Pentapetalae</taxon>
        <taxon>asterids</taxon>
        <taxon>lamiids</taxon>
        <taxon>Lamiales</taxon>
        <taxon>Oleaceae</taxon>
        <taxon>Oleeae</taxon>
        <taxon>Fraxinus</taxon>
    </lineage>
</organism>
<proteinExistence type="predicted"/>
<evidence type="ECO:0000313" key="3">
    <source>
        <dbReference type="Proteomes" id="UP000834106"/>
    </source>
</evidence>
<dbReference type="SUPFAM" id="SSF52402">
    <property type="entry name" value="Adenine nucleotide alpha hydrolases-like"/>
    <property type="match status" value="1"/>
</dbReference>
<evidence type="ECO:0000259" key="1">
    <source>
        <dbReference type="Pfam" id="PF00582"/>
    </source>
</evidence>
<keyword evidence="3" id="KW-1185">Reference proteome</keyword>